<dbReference type="Proteomes" id="UP001164746">
    <property type="component" value="Chromosome 10"/>
</dbReference>
<name>A0ABY7FA78_MYAAR</name>
<dbReference type="EMBL" id="CP111021">
    <property type="protein sequence ID" value="WAR17922.1"/>
    <property type="molecule type" value="Genomic_DNA"/>
</dbReference>
<evidence type="ECO:0000313" key="1">
    <source>
        <dbReference type="EMBL" id="WAR17922.1"/>
    </source>
</evidence>
<gene>
    <name evidence="1" type="ORF">MAR_032516</name>
</gene>
<proteinExistence type="predicted"/>
<accession>A0ABY7FA78</accession>
<sequence length="169" mass="19668">MRETEMQVKYKKMEMENGKKTDDNGKKTDYVCKIGDTIIGVSVTRARSYFIDRAKKIAEKYPDRNILPGKPFSLEDAIKLLKKKLECINESNRYSLENWTKQLLHVWSAENDISDKLEQAFHNLERLEPELVSNTVLLITTTTGTACDFIYMNDRKSMQNEQCYVGDNR</sequence>
<protein>
    <submittedName>
        <fullName evidence="1">Uncharacterized protein</fullName>
    </submittedName>
</protein>
<organism evidence="1 2">
    <name type="scientific">Mya arenaria</name>
    <name type="common">Soft-shell clam</name>
    <dbReference type="NCBI Taxonomy" id="6604"/>
    <lineage>
        <taxon>Eukaryota</taxon>
        <taxon>Metazoa</taxon>
        <taxon>Spiralia</taxon>
        <taxon>Lophotrochozoa</taxon>
        <taxon>Mollusca</taxon>
        <taxon>Bivalvia</taxon>
        <taxon>Autobranchia</taxon>
        <taxon>Heteroconchia</taxon>
        <taxon>Euheterodonta</taxon>
        <taxon>Imparidentia</taxon>
        <taxon>Neoheterodontei</taxon>
        <taxon>Myida</taxon>
        <taxon>Myoidea</taxon>
        <taxon>Myidae</taxon>
        <taxon>Mya</taxon>
    </lineage>
</organism>
<keyword evidence="2" id="KW-1185">Reference proteome</keyword>
<evidence type="ECO:0000313" key="2">
    <source>
        <dbReference type="Proteomes" id="UP001164746"/>
    </source>
</evidence>
<reference evidence="1" key="1">
    <citation type="submission" date="2022-11" db="EMBL/GenBank/DDBJ databases">
        <title>Centuries of genome instability and evolution in soft-shell clam transmissible cancer (bioRxiv).</title>
        <authorList>
            <person name="Hart S.F.M."/>
            <person name="Yonemitsu M.A."/>
            <person name="Giersch R.M."/>
            <person name="Beal B.F."/>
            <person name="Arriagada G."/>
            <person name="Davis B.W."/>
            <person name="Ostrander E.A."/>
            <person name="Goff S.P."/>
            <person name="Metzger M.J."/>
        </authorList>
    </citation>
    <scope>NUCLEOTIDE SEQUENCE</scope>
    <source>
        <strain evidence="1">MELC-2E11</strain>
        <tissue evidence="1">Siphon/mantle</tissue>
    </source>
</reference>